<dbReference type="EMBL" id="WJNH01000002">
    <property type="protein sequence ID" value="MRG85628.1"/>
    <property type="molecule type" value="Genomic_DNA"/>
</dbReference>
<keyword evidence="1" id="KW-0479">Metal-binding</keyword>
<dbReference type="InterPro" id="IPR001781">
    <property type="entry name" value="Znf_LIM"/>
</dbReference>
<comment type="caution">
    <text evidence="5">The sequence shown here is derived from an EMBL/GenBank/DDBJ whole genome shotgun (WGS) entry which is preliminary data.</text>
</comment>
<dbReference type="Proteomes" id="UP000480185">
    <property type="component" value="Unassembled WGS sequence"/>
</dbReference>
<keyword evidence="2" id="KW-0863">Zinc-finger</keyword>
<dbReference type="GO" id="GO:0008270">
    <property type="term" value="F:zinc ion binding"/>
    <property type="evidence" value="ECO:0007669"/>
    <property type="project" value="UniProtKB-KW"/>
</dbReference>
<gene>
    <name evidence="5" type="ORF">GH754_04685</name>
</gene>
<keyword evidence="3" id="KW-0862">Zinc</keyword>
<name>A0A6G1X469_9BACI</name>
<dbReference type="PROSITE" id="PS51266">
    <property type="entry name" value="ZF_CHY"/>
    <property type="match status" value="1"/>
</dbReference>
<dbReference type="Pfam" id="PF05495">
    <property type="entry name" value="zf-CHY"/>
    <property type="match status" value="1"/>
</dbReference>
<dbReference type="GO" id="GO:0045041">
    <property type="term" value="P:protein import into mitochondrial intermembrane space"/>
    <property type="evidence" value="ECO:0007669"/>
    <property type="project" value="TreeGrafter"/>
</dbReference>
<dbReference type="InterPro" id="IPR016694">
    <property type="entry name" value="UCP017292"/>
</dbReference>
<evidence type="ECO:0000256" key="3">
    <source>
        <dbReference type="ARBA" id="ARBA00022833"/>
    </source>
</evidence>
<proteinExistence type="predicted"/>
<dbReference type="InterPro" id="IPR052604">
    <property type="entry name" value="Mito_Tim_assembly_helper"/>
</dbReference>
<evidence type="ECO:0000313" key="5">
    <source>
        <dbReference type="EMBL" id="MRG85628.1"/>
    </source>
</evidence>
<feature type="domain" description="CHY-type" evidence="4">
    <location>
        <begin position="9"/>
        <end position="90"/>
    </location>
</feature>
<evidence type="ECO:0000259" key="4">
    <source>
        <dbReference type="PROSITE" id="PS51266"/>
    </source>
</evidence>
<dbReference type="OrthoDB" id="882119at2"/>
<protein>
    <recommendedName>
        <fullName evidence="4">CHY-type domain-containing protein</fullName>
    </recommendedName>
</protein>
<keyword evidence="6" id="KW-1185">Reference proteome</keyword>
<dbReference type="AlphaFoldDB" id="A0A6G1X469"/>
<organism evidence="5 6">
    <name type="scientific">Salinibacillus xinjiangensis</name>
    <dbReference type="NCBI Taxonomy" id="1229268"/>
    <lineage>
        <taxon>Bacteria</taxon>
        <taxon>Bacillati</taxon>
        <taxon>Bacillota</taxon>
        <taxon>Bacilli</taxon>
        <taxon>Bacillales</taxon>
        <taxon>Bacillaceae</taxon>
        <taxon>Salinibacillus</taxon>
    </lineage>
</organism>
<dbReference type="InterPro" id="IPR037274">
    <property type="entry name" value="Znf_CHY_sf"/>
</dbReference>
<reference evidence="5 6" key="1">
    <citation type="submission" date="2019-11" db="EMBL/GenBank/DDBJ databases">
        <authorList>
            <person name="Li J."/>
        </authorList>
    </citation>
    <scope>NUCLEOTIDE SEQUENCE [LARGE SCALE GENOMIC DNA]</scope>
    <source>
        <strain evidence="5 6">J4</strain>
    </source>
</reference>
<evidence type="ECO:0000256" key="1">
    <source>
        <dbReference type="ARBA" id="ARBA00022723"/>
    </source>
</evidence>
<dbReference type="SUPFAM" id="SSF161219">
    <property type="entry name" value="CHY zinc finger-like"/>
    <property type="match status" value="1"/>
</dbReference>
<evidence type="ECO:0000313" key="6">
    <source>
        <dbReference type="Proteomes" id="UP000480185"/>
    </source>
</evidence>
<accession>A0A6G1X469</accession>
<sequence>MGISIKGVDMDSQTRCKHYHSNEDVIAIRMGCCETFYACYKCHEELSNHQAMSVKKTDFHQPHVLCGNCNYILTVNEYITSKYQCPHCRIAFNPNCSLHNHLYFEQTC</sequence>
<dbReference type="PANTHER" id="PTHR28082:SF1">
    <property type="entry name" value="HELPER OF TIM PROTEIN 13"/>
    <property type="match status" value="1"/>
</dbReference>
<dbReference type="PIRSF" id="PIRSF017292">
    <property type="entry name" value="UCP017292_Znf_CHY"/>
    <property type="match status" value="1"/>
</dbReference>
<dbReference type="PROSITE" id="PS00478">
    <property type="entry name" value="LIM_DOMAIN_1"/>
    <property type="match status" value="1"/>
</dbReference>
<dbReference type="InterPro" id="IPR008913">
    <property type="entry name" value="Znf_CHY"/>
</dbReference>
<dbReference type="PANTHER" id="PTHR28082">
    <property type="entry name" value="ZINC FINGER PROTEIN"/>
    <property type="match status" value="1"/>
</dbReference>
<evidence type="ECO:0000256" key="2">
    <source>
        <dbReference type="ARBA" id="ARBA00022771"/>
    </source>
</evidence>